<dbReference type="PIRSF" id="PIRSF006533">
    <property type="entry name" value="UCP006533"/>
    <property type="match status" value="1"/>
</dbReference>
<comment type="catalytic activity">
    <reaction evidence="6">
        <text>3'-dephospho-CoA + GTP = GDP + CoA + H(+)</text>
        <dbReference type="Rhea" id="RHEA:61156"/>
        <dbReference type="ChEBI" id="CHEBI:15378"/>
        <dbReference type="ChEBI" id="CHEBI:37565"/>
        <dbReference type="ChEBI" id="CHEBI:57287"/>
        <dbReference type="ChEBI" id="CHEBI:57328"/>
        <dbReference type="ChEBI" id="CHEBI:58189"/>
        <dbReference type="EC" id="2.7.1.237"/>
    </reaction>
</comment>
<evidence type="ECO:0000256" key="4">
    <source>
        <dbReference type="ARBA" id="ARBA00022993"/>
    </source>
</evidence>
<evidence type="ECO:0000313" key="7">
    <source>
        <dbReference type="EMBL" id="WFN36560.1"/>
    </source>
</evidence>
<dbReference type="PANTHER" id="PTHR40732">
    <property type="entry name" value="UPF0218 PROTEIN TK1697"/>
    <property type="match status" value="1"/>
</dbReference>
<name>A0AAF0FV82_9EURY</name>
<evidence type="ECO:0000256" key="6">
    <source>
        <dbReference type="HAMAP-Rule" id="MF_00590"/>
    </source>
</evidence>
<keyword evidence="5 6" id="KW-0342">GTP-binding</keyword>
<accession>A0AAF0FV82</accession>
<organism evidence="7 8">
    <name type="scientific">Methanomicrobium antiquum</name>
    <dbReference type="NCBI Taxonomy" id="487686"/>
    <lineage>
        <taxon>Archaea</taxon>
        <taxon>Methanobacteriati</taxon>
        <taxon>Methanobacteriota</taxon>
        <taxon>Stenosarchaea group</taxon>
        <taxon>Methanomicrobia</taxon>
        <taxon>Methanomicrobiales</taxon>
        <taxon>Methanomicrobiaceae</taxon>
        <taxon>Methanomicrobium</taxon>
    </lineage>
</organism>
<feature type="binding site" evidence="6">
    <location>
        <position position="41"/>
    </location>
    <ligand>
        <name>GTP</name>
        <dbReference type="ChEBI" id="CHEBI:37565"/>
    </ligand>
</feature>
<keyword evidence="1 6" id="KW-0808">Transferase</keyword>
<evidence type="ECO:0000256" key="5">
    <source>
        <dbReference type="ARBA" id="ARBA00023134"/>
    </source>
</evidence>
<dbReference type="GO" id="GO:0005525">
    <property type="term" value="F:GTP binding"/>
    <property type="evidence" value="ECO:0007669"/>
    <property type="project" value="UniProtKB-UniRule"/>
</dbReference>
<dbReference type="GO" id="GO:0016301">
    <property type="term" value="F:kinase activity"/>
    <property type="evidence" value="ECO:0007669"/>
    <property type="project" value="UniProtKB-UniRule"/>
</dbReference>
<protein>
    <recommendedName>
        <fullName evidence="6">GTP-dependent dephospho-CoA kinase</fullName>
        <ecNumber evidence="6">2.7.1.237</ecNumber>
    </recommendedName>
    <alternativeName>
        <fullName evidence="6">Dephospho-coenzyme A kinase</fullName>
        <shortName evidence="6">DPCK</shortName>
    </alternativeName>
</protein>
<evidence type="ECO:0000313" key="8">
    <source>
        <dbReference type="Proteomes" id="UP001218895"/>
    </source>
</evidence>
<evidence type="ECO:0000256" key="1">
    <source>
        <dbReference type="ARBA" id="ARBA00022679"/>
    </source>
</evidence>
<dbReference type="InterPro" id="IPR007164">
    <property type="entry name" value="GTP-dep_dephospho-CoA_kin"/>
</dbReference>
<dbReference type="GeneID" id="79950837"/>
<feature type="binding site" evidence="6">
    <location>
        <position position="42"/>
    </location>
    <ligand>
        <name>GTP</name>
        <dbReference type="ChEBI" id="CHEBI:37565"/>
    </ligand>
</feature>
<gene>
    <name evidence="7" type="ORF">L1994_10525</name>
</gene>
<evidence type="ECO:0000256" key="2">
    <source>
        <dbReference type="ARBA" id="ARBA00022741"/>
    </source>
</evidence>
<dbReference type="GO" id="GO:0015937">
    <property type="term" value="P:coenzyme A biosynthetic process"/>
    <property type="evidence" value="ECO:0007669"/>
    <property type="project" value="UniProtKB-UniRule"/>
</dbReference>
<reference evidence="7" key="1">
    <citation type="submission" date="2022-01" db="EMBL/GenBank/DDBJ databases">
        <title>Complete genome of Methanomicrobium antiquum DSM 21220.</title>
        <authorList>
            <person name="Chen S.-C."/>
            <person name="You Y.-T."/>
            <person name="Zhou Y.-Z."/>
            <person name="Lai M.-C."/>
        </authorList>
    </citation>
    <scope>NUCLEOTIDE SEQUENCE</scope>
    <source>
        <strain evidence="7">DSM 21220</strain>
    </source>
</reference>
<dbReference type="KEGG" id="manq:L1994_10525"/>
<dbReference type="AlphaFoldDB" id="A0AAF0FV82"/>
<dbReference type="Proteomes" id="UP001218895">
    <property type="component" value="Chromosome"/>
</dbReference>
<comment type="caution">
    <text evidence="6">Lacks conserved residue(s) required for the propagation of feature annotation.</text>
</comment>
<feature type="binding site" evidence="6">
    <location>
        <position position="112"/>
    </location>
    <ligand>
        <name>GTP</name>
        <dbReference type="ChEBI" id="CHEBI:37565"/>
    </ligand>
</feature>
<dbReference type="EC" id="2.7.1.237" evidence="6"/>
<comment type="pathway">
    <text evidence="6">Cofactor biosynthesis; coenzyme A biosynthesis.</text>
</comment>
<dbReference type="PANTHER" id="PTHR40732:SF1">
    <property type="entry name" value="GTP-DEPENDENT DEPHOSPHO-COA KINASE"/>
    <property type="match status" value="1"/>
</dbReference>
<dbReference type="HAMAP" id="MF_00590">
    <property type="entry name" value="Dephospho_CoA_kinase_GTP_dep"/>
    <property type="match status" value="1"/>
</dbReference>
<feature type="binding site" evidence="6">
    <location>
        <position position="59"/>
    </location>
    <ligand>
        <name>GTP</name>
        <dbReference type="ChEBI" id="CHEBI:37565"/>
    </ligand>
</feature>
<dbReference type="EMBL" id="CP091092">
    <property type="protein sequence ID" value="WFN36560.1"/>
    <property type="molecule type" value="Genomic_DNA"/>
</dbReference>
<dbReference type="Pfam" id="PF04019">
    <property type="entry name" value="DUF359"/>
    <property type="match status" value="1"/>
</dbReference>
<keyword evidence="3 6" id="KW-0418">Kinase</keyword>
<dbReference type="RefSeq" id="WP_278099395.1">
    <property type="nucleotide sequence ID" value="NZ_CP091092.1"/>
</dbReference>
<comment type="function">
    <text evidence="6">Catalyzes the GTP-dependent phosphorylation of the 3'-hydroxyl group of dephosphocoenzyme A to form coenzyme A (CoA).</text>
</comment>
<keyword evidence="2 6" id="KW-0547">Nucleotide-binding</keyword>
<feature type="binding site" evidence="6">
    <location>
        <position position="40"/>
    </location>
    <ligand>
        <name>GTP</name>
        <dbReference type="ChEBI" id="CHEBI:37565"/>
    </ligand>
</feature>
<evidence type="ECO:0000256" key="3">
    <source>
        <dbReference type="ARBA" id="ARBA00022777"/>
    </source>
</evidence>
<proteinExistence type="inferred from homology"/>
<comment type="similarity">
    <text evidence="6">Belongs to the GTP-dependent DPCK family.</text>
</comment>
<keyword evidence="8" id="KW-1185">Reference proteome</keyword>
<keyword evidence="4 6" id="KW-0173">Coenzyme A biosynthesis</keyword>
<sequence length="161" mass="17803">MWYLPESERVKFKEPFGALFPDIDSALKYLGDAPIYAVGDVVTRNLRRKGIVPQLSVIDGNTMREPCKCTPLLPVKRIEVKNPAGFITEELICALRTGVDNSPALVHVEGEEDLAVIPLVMMLSEKSAVLYGQPCEGVVVRIVDSASKKRAEELFSLFVQV</sequence>